<proteinExistence type="predicted"/>
<evidence type="ECO:0000313" key="1">
    <source>
        <dbReference type="EMBL" id="MUM71705.1"/>
    </source>
</evidence>
<sequence>MNEIELLAHKISTIMLILNNNHPISQIDGILSQRTGGSLYLSINADIARKYIDIDIDVEIEYDTTGIVDVGALISSNPVSASPLTKGVSTGFEGYLWYNTNDDYFIYQHSNTNYDEDKFQFIDPYDEAEVFQKSLITKPHEMMYLMLFSTMHLNPLIKGLKFYIQLNLVHVVYDLLMQGYSYEV</sequence>
<gene>
    <name evidence="1" type="ORF">GNZ05_05935</name>
</gene>
<accession>A0AAJ2Y482</accession>
<dbReference type="RefSeq" id="WP_155851168.1">
    <property type="nucleotide sequence ID" value="NZ_WOES01000004.1"/>
</dbReference>
<dbReference type="Proteomes" id="UP000490727">
    <property type="component" value="Unassembled WGS sequence"/>
</dbReference>
<dbReference type="AlphaFoldDB" id="A0AAJ2Y482"/>
<name>A0AAJ2Y482_ECOLX</name>
<organism evidence="1 2">
    <name type="scientific">Escherichia coli</name>
    <dbReference type="NCBI Taxonomy" id="562"/>
    <lineage>
        <taxon>Bacteria</taxon>
        <taxon>Pseudomonadati</taxon>
        <taxon>Pseudomonadota</taxon>
        <taxon>Gammaproteobacteria</taxon>
        <taxon>Enterobacterales</taxon>
        <taxon>Enterobacteriaceae</taxon>
        <taxon>Escherichia</taxon>
    </lineage>
</organism>
<dbReference type="EMBL" id="WOET01000003">
    <property type="protein sequence ID" value="MUM71705.1"/>
    <property type="molecule type" value="Genomic_DNA"/>
</dbReference>
<reference evidence="1 2" key="1">
    <citation type="submission" date="2019-11" db="EMBL/GenBank/DDBJ databases">
        <title>Whole genome sequence analysis of environmental Escherichia coli from the feces of straw-necked ibis (Threskiornis spinicollis) nesting on inland wetlands.</title>
        <authorList>
            <person name="Wyrsch E.R."/>
            <person name="Roy Chowdhury P."/>
            <person name="Wallis L."/>
            <person name="Cummins M.L."/>
            <person name="Zingali T."/>
            <person name="Brandis K.J."/>
            <person name="Djordjevic S.P."/>
        </authorList>
    </citation>
    <scope>NUCLEOTIDE SEQUENCE [LARGE SCALE GENOMIC DNA]</scope>
    <source>
        <strain evidence="1 2">IBS12</strain>
    </source>
</reference>
<protein>
    <submittedName>
        <fullName evidence="1">Uncharacterized protein</fullName>
    </submittedName>
</protein>
<evidence type="ECO:0000313" key="2">
    <source>
        <dbReference type="Proteomes" id="UP000490727"/>
    </source>
</evidence>
<comment type="caution">
    <text evidence="1">The sequence shown here is derived from an EMBL/GenBank/DDBJ whole genome shotgun (WGS) entry which is preliminary data.</text>
</comment>